<keyword evidence="11" id="KW-1185">Reference proteome</keyword>
<dbReference type="Gene3D" id="3.90.1150.10">
    <property type="entry name" value="Aspartate Aminotransferase, domain 1"/>
    <property type="match status" value="1"/>
</dbReference>
<gene>
    <name evidence="10" type="ORF">G3M56_013825</name>
</gene>
<evidence type="ECO:0000256" key="4">
    <source>
        <dbReference type="ARBA" id="ARBA00022679"/>
    </source>
</evidence>
<evidence type="ECO:0000256" key="2">
    <source>
        <dbReference type="ARBA" id="ARBA00010447"/>
    </source>
</evidence>
<evidence type="ECO:0000313" key="10">
    <source>
        <dbReference type="EMBL" id="QQL46438.1"/>
    </source>
</evidence>
<comment type="similarity">
    <text evidence="2 8">Belongs to the class-V pyridoxal-phosphate-dependent aminotransferase family. Csd subfamily.</text>
</comment>
<keyword evidence="5 8" id="KW-0663">Pyridoxal phosphate</keyword>
<feature type="domain" description="Aminotransferase class V" evidence="9">
    <location>
        <begin position="23"/>
        <end position="394"/>
    </location>
</feature>
<dbReference type="InterPro" id="IPR000192">
    <property type="entry name" value="Aminotrans_V_dom"/>
</dbReference>
<evidence type="ECO:0000256" key="5">
    <source>
        <dbReference type="ARBA" id="ARBA00022898"/>
    </source>
</evidence>
<dbReference type="InterPro" id="IPR020578">
    <property type="entry name" value="Aminotrans_V_PyrdxlP_BS"/>
</dbReference>
<organism evidence="10 11">
    <name type="scientific">Sulfuriroseicoccus oceanibius</name>
    <dbReference type="NCBI Taxonomy" id="2707525"/>
    <lineage>
        <taxon>Bacteria</taxon>
        <taxon>Pseudomonadati</taxon>
        <taxon>Verrucomicrobiota</taxon>
        <taxon>Verrucomicrobiia</taxon>
        <taxon>Verrucomicrobiales</taxon>
        <taxon>Verrucomicrobiaceae</taxon>
        <taxon>Sulfuriroseicoccus</taxon>
    </lineage>
</organism>
<keyword evidence="4 8" id="KW-0808">Transferase</keyword>
<dbReference type="InterPro" id="IPR015422">
    <property type="entry name" value="PyrdxlP-dep_Trfase_small"/>
</dbReference>
<proteinExistence type="inferred from homology"/>
<evidence type="ECO:0000256" key="3">
    <source>
        <dbReference type="ARBA" id="ARBA00012239"/>
    </source>
</evidence>
<dbReference type="InterPro" id="IPR015424">
    <property type="entry name" value="PyrdxlP-dep_Trfase"/>
</dbReference>
<dbReference type="InterPro" id="IPR015421">
    <property type="entry name" value="PyrdxlP-dep_Trfase_major"/>
</dbReference>
<evidence type="ECO:0000256" key="1">
    <source>
        <dbReference type="ARBA" id="ARBA00001933"/>
    </source>
</evidence>
<name>A0A7T7F4B9_9BACT</name>
<dbReference type="InterPro" id="IPR010970">
    <property type="entry name" value="Cys_dSase_SufS"/>
</dbReference>
<dbReference type="Pfam" id="PF00266">
    <property type="entry name" value="Aminotran_5"/>
    <property type="match status" value="1"/>
</dbReference>
<reference evidence="10 11" key="1">
    <citation type="submission" date="2020-12" db="EMBL/GenBank/DDBJ databases">
        <title>Sulforoseuscoccus oceanibium gen. nov., sp. nov., a representative of the phylum Verrucomicrobia with special cytoplasmic membrane, and proposal of Sulforoseuscoccusaceae fam. nov.</title>
        <authorList>
            <person name="Xi F."/>
        </authorList>
    </citation>
    <scope>NUCLEOTIDE SEQUENCE [LARGE SCALE GENOMIC DNA]</scope>
    <source>
        <strain evidence="10 11">T37</strain>
    </source>
</reference>
<dbReference type="GO" id="GO:0030170">
    <property type="term" value="F:pyridoxal phosphate binding"/>
    <property type="evidence" value="ECO:0007669"/>
    <property type="project" value="UniProtKB-UniRule"/>
</dbReference>
<dbReference type="Proteomes" id="UP000475117">
    <property type="component" value="Chromosome"/>
</dbReference>
<comment type="function">
    <text evidence="8">Catalyzes the removal of elemental sulfur and selenium atoms from L-cysteine, L-cystine, L-selenocysteine, and L-selenocystine to produce L-alanine.</text>
</comment>
<dbReference type="CDD" id="cd06453">
    <property type="entry name" value="SufS_like"/>
    <property type="match status" value="1"/>
</dbReference>
<dbReference type="Gene3D" id="3.40.640.10">
    <property type="entry name" value="Type I PLP-dependent aspartate aminotransferase-like (Major domain)"/>
    <property type="match status" value="1"/>
</dbReference>
<dbReference type="GO" id="GO:0006534">
    <property type="term" value="P:cysteine metabolic process"/>
    <property type="evidence" value="ECO:0007669"/>
    <property type="project" value="UniProtKB-UniRule"/>
</dbReference>
<evidence type="ECO:0000256" key="7">
    <source>
        <dbReference type="RuleBase" id="RU004504"/>
    </source>
</evidence>
<dbReference type="SUPFAM" id="SSF53383">
    <property type="entry name" value="PLP-dependent transferases"/>
    <property type="match status" value="1"/>
</dbReference>
<evidence type="ECO:0000259" key="9">
    <source>
        <dbReference type="Pfam" id="PF00266"/>
    </source>
</evidence>
<dbReference type="PANTHER" id="PTHR43586:SF8">
    <property type="entry name" value="CYSTEINE DESULFURASE 1, CHLOROPLASTIC"/>
    <property type="match status" value="1"/>
</dbReference>
<dbReference type="GO" id="GO:0031071">
    <property type="term" value="F:cysteine desulfurase activity"/>
    <property type="evidence" value="ECO:0007669"/>
    <property type="project" value="UniProtKB-UniRule"/>
</dbReference>
<dbReference type="AlphaFoldDB" id="A0A7T7F4B9"/>
<dbReference type="EMBL" id="CP066776">
    <property type="protein sequence ID" value="QQL46438.1"/>
    <property type="molecule type" value="Genomic_DNA"/>
</dbReference>
<evidence type="ECO:0000256" key="8">
    <source>
        <dbReference type="RuleBase" id="RU004506"/>
    </source>
</evidence>
<dbReference type="KEGG" id="soa:G3M56_013825"/>
<sequence>MDIQKIREDFPILHQQINGRPLVYLDNAATSQKPLQVLEASANYYRNINSNIHRGVHKLAQSATAAHEQARETIAKHLNASRPEEVIFTSGTTDSINLVANVLERSGTIGEGDEILISGLEHHSNTVPWQMLCEATGATLKVIPVLEDGSLDQEAFATLLGPQTKVLSVNQVSNALGTINPVKDMIAAARKVGDVITVVDGAQSIPHMAIDVQDLDCDFFAFSGHKVFAPTGVGILFGKYDLLEKLPPWKGGGEMIRLVTFEKTTYNDPPFKYEAGTPNIEGGIALAAALDYANAIGMDNIYAQEKLLLDRATAGLSEIDGVKIYGTCPNKASVLSFLIEGIHHFDLGSIMDQMGVAVRTGHHCCQPLMSRFGITGTVRASFAVYNTEEEVDAFIAAVKKGAMMLS</sequence>
<dbReference type="NCBIfam" id="TIGR01979">
    <property type="entry name" value="sufS"/>
    <property type="match status" value="1"/>
</dbReference>
<dbReference type="PANTHER" id="PTHR43586">
    <property type="entry name" value="CYSTEINE DESULFURASE"/>
    <property type="match status" value="1"/>
</dbReference>
<evidence type="ECO:0000313" key="11">
    <source>
        <dbReference type="Proteomes" id="UP000475117"/>
    </source>
</evidence>
<protein>
    <recommendedName>
        <fullName evidence="3 8">Cysteine desulfurase</fullName>
        <ecNumber evidence="3 8">2.8.1.7</ecNumber>
    </recommendedName>
</protein>
<comment type="cofactor">
    <cofactor evidence="1 7">
        <name>pyridoxal 5'-phosphate</name>
        <dbReference type="ChEBI" id="CHEBI:597326"/>
    </cofactor>
</comment>
<comment type="catalytic activity">
    <reaction evidence="6 8">
        <text>(sulfur carrier)-H + L-cysteine = (sulfur carrier)-SH + L-alanine</text>
        <dbReference type="Rhea" id="RHEA:43892"/>
        <dbReference type="Rhea" id="RHEA-COMP:14737"/>
        <dbReference type="Rhea" id="RHEA-COMP:14739"/>
        <dbReference type="ChEBI" id="CHEBI:29917"/>
        <dbReference type="ChEBI" id="CHEBI:35235"/>
        <dbReference type="ChEBI" id="CHEBI:57972"/>
        <dbReference type="ChEBI" id="CHEBI:64428"/>
        <dbReference type="EC" id="2.8.1.7"/>
    </reaction>
</comment>
<dbReference type="PROSITE" id="PS00595">
    <property type="entry name" value="AA_TRANSFER_CLASS_5"/>
    <property type="match status" value="1"/>
</dbReference>
<evidence type="ECO:0000256" key="6">
    <source>
        <dbReference type="ARBA" id="ARBA00050776"/>
    </source>
</evidence>
<accession>A0A7T7F4B9</accession>
<dbReference type="EC" id="2.8.1.7" evidence="3 8"/>